<gene>
    <name evidence="14" type="ORF">IEG06_11330</name>
</gene>
<evidence type="ECO:0000256" key="9">
    <source>
        <dbReference type="ARBA" id="ARBA00023065"/>
    </source>
</evidence>
<dbReference type="PANTHER" id="PTHR10110:SF195">
    <property type="entry name" value="NA(+)_H(+) ANTIPORTER NHAS2"/>
    <property type="match status" value="1"/>
</dbReference>
<evidence type="ECO:0000256" key="1">
    <source>
        <dbReference type="ARBA" id="ARBA00004651"/>
    </source>
</evidence>
<dbReference type="InterPro" id="IPR018422">
    <property type="entry name" value="Cation/H_exchanger_CPA1"/>
</dbReference>
<evidence type="ECO:0000313" key="15">
    <source>
        <dbReference type="Proteomes" id="UP000627521"/>
    </source>
</evidence>
<evidence type="ECO:0000313" key="14">
    <source>
        <dbReference type="EMBL" id="MBD3864044.1"/>
    </source>
</evidence>
<keyword evidence="6 12" id="KW-0812">Transmembrane</keyword>
<comment type="subcellular location">
    <subcellularLocation>
        <location evidence="1">Cell membrane</location>
        <topology evidence="1">Multi-pass membrane protein</topology>
    </subcellularLocation>
</comment>
<feature type="transmembrane region" description="Helical" evidence="12">
    <location>
        <begin position="293"/>
        <end position="312"/>
    </location>
</feature>
<dbReference type="InterPro" id="IPR006153">
    <property type="entry name" value="Cation/H_exchanger_TM"/>
</dbReference>
<keyword evidence="3" id="KW-0813">Transport</keyword>
<proteinExistence type="inferred from homology"/>
<feature type="transmembrane region" description="Helical" evidence="12">
    <location>
        <begin position="171"/>
        <end position="188"/>
    </location>
</feature>
<dbReference type="Gene3D" id="6.10.140.1330">
    <property type="match status" value="1"/>
</dbReference>
<dbReference type="Pfam" id="PF00999">
    <property type="entry name" value="Na_H_Exchanger"/>
    <property type="match status" value="1"/>
</dbReference>
<evidence type="ECO:0000256" key="7">
    <source>
        <dbReference type="ARBA" id="ARBA00022989"/>
    </source>
</evidence>
<feature type="transmembrane region" description="Helical" evidence="12">
    <location>
        <begin position="232"/>
        <end position="249"/>
    </location>
</feature>
<name>A0ABR8LYJ4_9FLAO</name>
<feature type="transmembrane region" description="Helical" evidence="12">
    <location>
        <begin position="318"/>
        <end position="344"/>
    </location>
</feature>
<evidence type="ECO:0000256" key="4">
    <source>
        <dbReference type="ARBA" id="ARBA00022449"/>
    </source>
</evidence>
<evidence type="ECO:0000256" key="8">
    <source>
        <dbReference type="ARBA" id="ARBA00023053"/>
    </source>
</evidence>
<keyword evidence="4" id="KW-0050">Antiport</keyword>
<evidence type="ECO:0000256" key="11">
    <source>
        <dbReference type="ARBA" id="ARBA00023201"/>
    </source>
</evidence>
<feature type="transmembrane region" description="Helical" evidence="12">
    <location>
        <begin position="200"/>
        <end position="220"/>
    </location>
</feature>
<keyword evidence="10 12" id="KW-0472">Membrane</keyword>
<evidence type="ECO:0000256" key="10">
    <source>
        <dbReference type="ARBA" id="ARBA00023136"/>
    </source>
</evidence>
<sequence>MDYFVIASILVLISAIFGYINVRFLKMPNTIGLMLITIVFTLGVFALSYFDDTLLNAEKFIIKQIDFKSILLDVMLSFLLFAGALHTNFEQLKVQRWPVFAFATFGVLISTFLVGGAMFVAIPIIGLHIDFIYCLLFGALISPTDPIAVLGILKKAGVPKKLETKIVGESLFNDGVGVVIFLTIFKIADLGIDNVSALEVVELFGVEVLGGIALGLILGWITYRLMKSIDDYDIEVIITLAAVMGGTVLAQKLHISAPLAMVTAGLVVGNDTVRDSAMSKTTETYVDKFWELLDILLNTILFVLIGMEMLVLTFKFEYLTAGLLAIPLVLVCRYISLLVPIKFFENKLDFVPKTNLIMTWGGLRGGISIALALGLTEVMERDLILVITYVVVVFSILIQGMTVGKLVKKLEIK</sequence>
<dbReference type="EMBL" id="JACXXH010000006">
    <property type="protein sequence ID" value="MBD3864044.1"/>
    <property type="molecule type" value="Genomic_DNA"/>
</dbReference>
<feature type="transmembrane region" description="Helical" evidence="12">
    <location>
        <begin position="131"/>
        <end position="150"/>
    </location>
</feature>
<feature type="transmembrane region" description="Helical" evidence="12">
    <location>
        <begin position="31"/>
        <end position="50"/>
    </location>
</feature>
<evidence type="ECO:0000259" key="13">
    <source>
        <dbReference type="Pfam" id="PF00999"/>
    </source>
</evidence>
<reference evidence="14 15" key="1">
    <citation type="submission" date="2020-09" db="EMBL/GenBank/DDBJ databases">
        <title>Bacillus nautilus sp. nov., Chryseoglobus crepusculi sp. nov, and Psychrobacter noctis sp. nov., isolated from deep-sea sponges from the equatorial Atlantic.</title>
        <authorList>
            <person name="Stennett H.L."/>
            <person name="Williams S.E."/>
        </authorList>
    </citation>
    <scope>NUCLEOTIDE SEQUENCE [LARGE SCALE GENOMIC DNA]</scope>
    <source>
        <strain evidence="14 15">28M-24</strain>
    </source>
</reference>
<evidence type="ECO:0000256" key="12">
    <source>
        <dbReference type="SAM" id="Phobius"/>
    </source>
</evidence>
<accession>A0ABR8LYJ4</accession>
<feature type="transmembrane region" description="Helical" evidence="12">
    <location>
        <begin position="356"/>
        <end position="375"/>
    </location>
</feature>
<evidence type="ECO:0000256" key="6">
    <source>
        <dbReference type="ARBA" id="ARBA00022692"/>
    </source>
</evidence>
<evidence type="ECO:0000256" key="3">
    <source>
        <dbReference type="ARBA" id="ARBA00022448"/>
    </source>
</evidence>
<organism evidence="14 15">
    <name type="scientific">Olleya marilimosa</name>
    <dbReference type="NCBI Taxonomy" id="272164"/>
    <lineage>
        <taxon>Bacteria</taxon>
        <taxon>Pseudomonadati</taxon>
        <taxon>Bacteroidota</taxon>
        <taxon>Flavobacteriia</taxon>
        <taxon>Flavobacteriales</taxon>
        <taxon>Flavobacteriaceae</taxon>
    </lineage>
</organism>
<keyword evidence="11" id="KW-0739">Sodium transport</keyword>
<evidence type="ECO:0000256" key="2">
    <source>
        <dbReference type="ARBA" id="ARBA00007367"/>
    </source>
</evidence>
<comment type="caution">
    <text evidence="14">The sequence shown here is derived from an EMBL/GenBank/DDBJ whole genome shotgun (WGS) entry which is preliminary data.</text>
</comment>
<keyword evidence="7 12" id="KW-1133">Transmembrane helix</keyword>
<protein>
    <submittedName>
        <fullName evidence="14">Sodium:proton antiporter</fullName>
    </submittedName>
</protein>
<feature type="transmembrane region" description="Helical" evidence="12">
    <location>
        <begin position="70"/>
        <end position="87"/>
    </location>
</feature>
<keyword evidence="15" id="KW-1185">Reference proteome</keyword>
<keyword evidence="8" id="KW-0915">Sodium</keyword>
<comment type="similarity">
    <text evidence="2">Belongs to the monovalent cation:proton antiporter 1 (CPA1) transporter (TC 2.A.36) family.</text>
</comment>
<feature type="domain" description="Cation/H+ exchanger transmembrane" evidence="13">
    <location>
        <begin position="13"/>
        <end position="409"/>
    </location>
</feature>
<dbReference type="Proteomes" id="UP000627521">
    <property type="component" value="Unassembled WGS sequence"/>
</dbReference>
<keyword evidence="9" id="KW-0406">Ion transport</keyword>
<dbReference type="PANTHER" id="PTHR10110">
    <property type="entry name" value="SODIUM/HYDROGEN EXCHANGER"/>
    <property type="match status" value="1"/>
</dbReference>
<feature type="transmembrane region" description="Helical" evidence="12">
    <location>
        <begin position="99"/>
        <end position="125"/>
    </location>
</feature>
<keyword evidence="5" id="KW-1003">Cell membrane</keyword>
<evidence type="ECO:0000256" key="5">
    <source>
        <dbReference type="ARBA" id="ARBA00022475"/>
    </source>
</evidence>
<feature type="transmembrane region" description="Helical" evidence="12">
    <location>
        <begin position="387"/>
        <end position="407"/>
    </location>
</feature>
<feature type="transmembrane region" description="Helical" evidence="12">
    <location>
        <begin position="6"/>
        <end position="24"/>
    </location>
</feature>
<dbReference type="RefSeq" id="WP_191100262.1">
    <property type="nucleotide sequence ID" value="NZ_JACXXF010000006.1"/>
</dbReference>